<dbReference type="OrthoDB" id="6265744at2759"/>
<dbReference type="AlphaFoldDB" id="A0A3P6UPX7"/>
<gene>
    <name evidence="1" type="ORF">DILT_LOCUS3204</name>
</gene>
<accession>A0A3P6UPX7</accession>
<keyword evidence="2" id="KW-1185">Reference proteome</keyword>
<protein>
    <recommendedName>
        <fullName evidence="3">Endonuclease/exonuclease/phosphatase domain-containing protein</fullName>
    </recommendedName>
</protein>
<dbReference type="InterPro" id="IPR036691">
    <property type="entry name" value="Endo/exonu/phosph_ase_sf"/>
</dbReference>
<evidence type="ECO:0000313" key="2">
    <source>
        <dbReference type="Proteomes" id="UP000281553"/>
    </source>
</evidence>
<sequence>MMPNPDEVKNKFYEDLHALLATVLRSDELTTLGYFNGQITACFHLSLRPKISWMHSRSRKWHLLDFVLVRQRGRRNVRMTKTVPNADGWTDHRLIISKMSIGV</sequence>
<dbReference type="Gene3D" id="3.60.10.10">
    <property type="entry name" value="Endonuclease/exonuclease/phosphatase"/>
    <property type="match status" value="1"/>
</dbReference>
<dbReference type="Proteomes" id="UP000281553">
    <property type="component" value="Unassembled WGS sequence"/>
</dbReference>
<evidence type="ECO:0008006" key="3">
    <source>
        <dbReference type="Google" id="ProtNLM"/>
    </source>
</evidence>
<dbReference type="EMBL" id="UYRU01043307">
    <property type="protein sequence ID" value="VDK81258.1"/>
    <property type="molecule type" value="Genomic_DNA"/>
</dbReference>
<name>A0A3P6UPX7_DIBLA</name>
<reference evidence="1 2" key="1">
    <citation type="submission" date="2018-11" db="EMBL/GenBank/DDBJ databases">
        <authorList>
            <consortium name="Pathogen Informatics"/>
        </authorList>
    </citation>
    <scope>NUCLEOTIDE SEQUENCE [LARGE SCALE GENOMIC DNA]</scope>
</reference>
<evidence type="ECO:0000313" key="1">
    <source>
        <dbReference type="EMBL" id="VDK81258.1"/>
    </source>
</evidence>
<organism evidence="1 2">
    <name type="scientific">Dibothriocephalus latus</name>
    <name type="common">Fish tapeworm</name>
    <name type="synonym">Diphyllobothrium latum</name>
    <dbReference type="NCBI Taxonomy" id="60516"/>
    <lineage>
        <taxon>Eukaryota</taxon>
        <taxon>Metazoa</taxon>
        <taxon>Spiralia</taxon>
        <taxon>Lophotrochozoa</taxon>
        <taxon>Platyhelminthes</taxon>
        <taxon>Cestoda</taxon>
        <taxon>Eucestoda</taxon>
        <taxon>Diphyllobothriidea</taxon>
        <taxon>Diphyllobothriidae</taxon>
        <taxon>Dibothriocephalus</taxon>
    </lineage>
</organism>
<proteinExistence type="predicted"/>